<evidence type="ECO:0000313" key="1">
    <source>
        <dbReference type="EMBL" id="KXA63658.1"/>
    </source>
</evidence>
<dbReference type="Proteomes" id="UP000070226">
    <property type="component" value="Unassembled WGS sequence"/>
</dbReference>
<protein>
    <submittedName>
        <fullName evidence="1">Uncharacterized protein</fullName>
    </submittedName>
</protein>
<dbReference type="EMBL" id="LRQT01000055">
    <property type="protein sequence ID" value="KXA63658.1"/>
    <property type="molecule type" value="Genomic_DNA"/>
</dbReference>
<comment type="caution">
    <text evidence="1">The sequence shown here is derived from an EMBL/GenBank/DDBJ whole genome shotgun (WGS) entry which is preliminary data.</text>
</comment>
<accession>A0A133S405</accession>
<organism evidence="1">
    <name type="scientific">Veillonella atypica</name>
    <dbReference type="NCBI Taxonomy" id="39777"/>
    <lineage>
        <taxon>Bacteria</taxon>
        <taxon>Bacillati</taxon>
        <taxon>Bacillota</taxon>
        <taxon>Negativicutes</taxon>
        <taxon>Veillonellales</taxon>
        <taxon>Veillonellaceae</taxon>
        <taxon>Veillonella</taxon>
    </lineage>
</organism>
<dbReference type="PATRIC" id="fig|39777.7.peg.1263"/>
<gene>
    <name evidence="1" type="ORF">HMPREF3233_01298</name>
</gene>
<evidence type="ECO:0000313" key="2">
    <source>
        <dbReference type="Proteomes" id="UP000070226"/>
    </source>
</evidence>
<name>A0A133S405_9FIRM</name>
<sequence>MVSVLVQACTNSQKGYIGVLQNRTGLFYFVVGVVQNVIRGCHC</sequence>
<dbReference type="AlphaFoldDB" id="A0A133S405"/>
<reference evidence="1 2" key="1">
    <citation type="submission" date="2016-01" db="EMBL/GenBank/DDBJ databases">
        <authorList>
            <person name="Oliw E.H."/>
        </authorList>
    </citation>
    <scope>NUCLEOTIDE SEQUENCE [LARGE SCALE GENOMIC DNA]</scope>
    <source>
        <strain evidence="1 2">CMW7756B</strain>
    </source>
</reference>
<proteinExistence type="predicted"/>